<dbReference type="PANTHER" id="PTHR42958:SF2">
    <property type="entry name" value="UPTAKE HYDROGENASE LARGE SUBUNIT"/>
    <property type="match status" value="1"/>
</dbReference>
<comment type="similarity">
    <text evidence="3">Belongs to the [NiFe]/[NiFeSe] hydrogenase large subunit family.</text>
</comment>
<evidence type="ECO:0000256" key="8">
    <source>
        <dbReference type="PIRSR" id="PIRSR601501-1"/>
    </source>
</evidence>
<keyword evidence="6 8" id="KW-0479">Metal-binding</keyword>
<evidence type="ECO:0000256" key="6">
    <source>
        <dbReference type="ARBA" id="ARBA00022723"/>
    </source>
</evidence>
<feature type="binding site" evidence="8">
    <location>
        <position position="64"/>
    </location>
    <ligand>
        <name>Fe cation</name>
        <dbReference type="ChEBI" id="CHEBI:24875"/>
    </ligand>
</feature>
<evidence type="ECO:0000256" key="4">
    <source>
        <dbReference type="ARBA" id="ARBA00011771"/>
    </source>
</evidence>
<evidence type="ECO:0000256" key="5">
    <source>
        <dbReference type="ARBA" id="ARBA00022596"/>
    </source>
</evidence>
<comment type="subunit">
    <text evidence="4">Heterodimer of a large and a small subunit.</text>
</comment>
<comment type="caution">
    <text evidence="9">The sequence shown here is derived from an EMBL/GenBank/DDBJ whole genome shotgun (WGS) entry which is preliminary data.</text>
</comment>
<feature type="binding site" evidence="8">
    <location>
        <position position="453"/>
    </location>
    <ligand>
        <name>Mg(2+)</name>
        <dbReference type="ChEBI" id="CHEBI:18420"/>
    </ligand>
</feature>
<dbReference type="PROSITE" id="PS00507">
    <property type="entry name" value="NI_HGENASE_L_1"/>
    <property type="match status" value="1"/>
</dbReference>
<dbReference type="InterPro" id="IPR050867">
    <property type="entry name" value="NiFe/NiFeSe_hydrgnase_LSU"/>
</dbReference>
<dbReference type="AlphaFoldDB" id="A0A1C0ABK8"/>
<accession>A0A1C0ABK8</accession>
<evidence type="ECO:0000256" key="2">
    <source>
        <dbReference type="ARBA" id="ARBA00004196"/>
    </source>
</evidence>
<dbReference type="GO" id="GO:0008901">
    <property type="term" value="F:ferredoxin hydrogenase activity"/>
    <property type="evidence" value="ECO:0007669"/>
    <property type="project" value="InterPro"/>
</dbReference>
<dbReference type="GO" id="GO:0016151">
    <property type="term" value="F:nickel cation binding"/>
    <property type="evidence" value="ECO:0007669"/>
    <property type="project" value="InterPro"/>
</dbReference>
<evidence type="ECO:0000313" key="10">
    <source>
        <dbReference type="Proteomes" id="UP000093514"/>
    </source>
</evidence>
<evidence type="ECO:0000256" key="3">
    <source>
        <dbReference type="ARBA" id="ARBA00009292"/>
    </source>
</evidence>
<dbReference type="EMBL" id="LWDV01000007">
    <property type="protein sequence ID" value="OCL27746.1"/>
    <property type="molecule type" value="Genomic_DNA"/>
</dbReference>
<feature type="binding site" evidence="8">
    <location>
        <position position="61"/>
    </location>
    <ligand>
        <name>Ni(2+)</name>
        <dbReference type="ChEBI" id="CHEBI:49786"/>
    </ligand>
</feature>
<comment type="cofactor">
    <cofactor evidence="1 8">
        <name>Ni(2+)</name>
        <dbReference type="ChEBI" id="CHEBI:49786"/>
    </cofactor>
</comment>
<evidence type="ECO:0000256" key="1">
    <source>
        <dbReference type="ARBA" id="ARBA00001967"/>
    </source>
</evidence>
<dbReference type="Gene3D" id="1.10.645.10">
    <property type="entry name" value="Cytochrome-c3 Hydrogenase, chain B"/>
    <property type="match status" value="1"/>
</dbReference>
<sequence>MAKIKIDPVTRLEGHLKIEVEVDSTNTVINAHSSGNLFRGFEQILAGRDPRDAIHLTQRICGLCPVSHSIASVKAVEDAFGYTPTADALLLRNLILGGNYLSDHILHFYHLALLDYAQGPSQSPWQPGYNVDYRLTTTENDAVINNYIKALEIRRKAHEMTAILSGKIPHVMTVVPGGVTVKLTSTDITKFKTYLSEVKSFIDNEYMNDLNLIANAYDDYYYIGKGSGNLLTYGVFDLDSTNTLFKAGTYTNGTYGSMDTNLIKEYTKYSWYTDTSTNKHPQNGETTPQYGKAGAYSWLKAPRYNGVAYETGPLARMFMNKEYTRGISVMDRHMARGLETQKLAQEMSYWADLLSTNMNAYSELTLPDSGVGYGLTEAPRGALGHWLNFSNQSTDHYQVLTPTCWNVSPRDDNGNMGPLEQALIGVTVQDINQPIELLRIVHSFDPCTGCSVHIIDVENNIRKEFVVSTPNPKGAF</sequence>
<evidence type="ECO:0000313" key="9">
    <source>
        <dbReference type="EMBL" id="OCL27746.1"/>
    </source>
</evidence>
<feature type="binding site" evidence="8">
    <location>
        <position position="450"/>
    </location>
    <ligand>
        <name>Fe cation</name>
        <dbReference type="ChEBI" id="CHEBI:24875"/>
    </ligand>
</feature>
<dbReference type="InterPro" id="IPR018194">
    <property type="entry name" value="Ni-dep_hyd_lsu_Ni_BS"/>
</dbReference>
<dbReference type="Proteomes" id="UP000093514">
    <property type="component" value="Unassembled WGS sequence"/>
</dbReference>
<comment type="cofactor">
    <cofactor evidence="8">
        <name>Fe cation</name>
        <dbReference type="ChEBI" id="CHEBI:24875"/>
    </cofactor>
</comment>
<protein>
    <submittedName>
        <fullName evidence="9">Ni,Fe-hydrogenase I large subunit</fullName>
    </submittedName>
</protein>
<feature type="binding site" evidence="8">
    <location>
        <position position="399"/>
    </location>
    <ligand>
        <name>Mg(2+)</name>
        <dbReference type="ChEBI" id="CHEBI:18420"/>
    </ligand>
</feature>
<dbReference type="InterPro" id="IPR001501">
    <property type="entry name" value="Ni-dep_hyd_lsu"/>
</dbReference>
<reference evidence="9 10" key="2">
    <citation type="submission" date="2016-08" db="EMBL/GenBank/DDBJ databases">
        <title>Orenia metallireducens sp. nov. strain Z6, a Novel Metal-reducing Firmicute from the Deep Subsurface.</title>
        <authorList>
            <person name="Maxim B.I."/>
            <person name="Kenneth K."/>
            <person name="Flynn T.M."/>
            <person name="Oloughlin E.J."/>
            <person name="Locke R.A."/>
            <person name="Weber J.R."/>
            <person name="Egan S.M."/>
            <person name="Mackie R.I."/>
            <person name="Cann I.K."/>
        </authorList>
    </citation>
    <scope>NUCLEOTIDE SEQUENCE [LARGE SCALE GENOMIC DNA]</scope>
    <source>
        <strain evidence="9 10">Z6</strain>
    </source>
</reference>
<feature type="binding site" evidence="8">
    <location>
        <position position="42"/>
    </location>
    <ligand>
        <name>Mg(2+)</name>
        <dbReference type="ChEBI" id="CHEBI:18420"/>
    </ligand>
</feature>
<dbReference type="SUPFAM" id="SSF56762">
    <property type="entry name" value="HydB/Nqo4-like"/>
    <property type="match status" value="1"/>
</dbReference>
<dbReference type="PANTHER" id="PTHR42958">
    <property type="entry name" value="HYDROGENASE-2 LARGE CHAIN"/>
    <property type="match status" value="1"/>
</dbReference>
<dbReference type="InterPro" id="IPR029014">
    <property type="entry name" value="NiFe-Hase_large"/>
</dbReference>
<evidence type="ECO:0000256" key="7">
    <source>
        <dbReference type="ARBA" id="ARBA00023002"/>
    </source>
</evidence>
<dbReference type="RefSeq" id="WP_068715797.1">
    <property type="nucleotide sequence ID" value="NZ_LWDV01000007.1"/>
</dbReference>
<feature type="binding site" evidence="8">
    <location>
        <position position="447"/>
    </location>
    <ligand>
        <name>Ni(2+)</name>
        <dbReference type="ChEBI" id="CHEBI:49786"/>
    </ligand>
</feature>
<dbReference type="Pfam" id="PF00374">
    <property type="entry name" value="NiFeSe_Hases"/>
    <property type="match status" value="3"/>
</dbReference>
<reference evidence="10" key="1">
    <citation type="submission" date="2016-07" db="EMBL/GenBank/DDBJ databases">
        <authorList>
            <person name="Florea S."/>
            <person name="Webb J.S."/>
            <person name="Jaromczyk J."/>
            <person name="Schardl C.L."/>
        </authorList>
    </citation>
    <scope>NUCLEOTIDE SEQUENCE [LARGE SCALE GENOMIC DNA]</scope>
    <source>
        <strain evidence="10">Z6</strain>
    </source>
</reference>
<keyword evidence="8" id="KW-0408">Iron</keyword>
<proteinExistence type="inferred from homology"/>
<name>A0A1C0ABK8_9FIRM</name>
<dbReference type="GO" id="GO:0030313">
    <property type="term" value="C:cell envelope"/>
    <property type="evidence" value="ECO:0007669"/>
    <property type="project" value="UniProtKB-SubCell"/>
</dbReference>
<keyword evidence="8" id="KW-0460">Magnesium</keyword>
<feature type="binding site" evidence="8">
    <location>
        <position position="64"/>
    </location>
    <ligand>
        <name>Ni(2+)</name>
        <dbReference type="ChEBI" id="CHEBI:49786"/>
    </ligand>
</feature>
<organism evidence="9 10">
    <name type="scientific">Orenia metallireducens</name>
    <dbReference type="NCBI Taxonomy" id="1413210"/>
    <lineage>
        <taxon>Bacteria</taxon>
        <taxon>Bacillati</taxon>
        <taxon>Bacillota</taxon>
        <taxon>Clostridia</taxon>
        <taxon>Halanaerobiales</taxon>
        <taxon>Halobacteroidaceae</taxon>
        <taxon>Orenia</taxon>
    </lineage>
</organism>
<keyword evidence="5 8" id="KW-0533">Nickel</keyword>
<comment type="subcellular location">
    <subcellularLocation>
        <location evidence="2">Cell envelope</location>
    </subcellularLocation>
</comment>
<dbReference type="OrthoDB" id="9761717at2"/>
<keyword evidence="10" id="KW-1185">Reference proteome</keyword>
<keyword evidence="7" id="KW-0560">Oxidoreductase</keyword>
<gene>
    <name evidence="9" type="ORF">U472_04125</name>
</gene>